<protein>
    <recommendedName>
        <fullName evidence="2">C2H2-type domain-containing protein</fullName>
    </recommendedName>
</protein>
<evidence type="ECO:0000313" key="4">
    <source>
        <dbReference type="Proteomes" id="UP000030746"/>
    </source>
</evidence>
<accession>V3ZZJ8</accession>
<gene>
    <name evidence="3" type="ORF">LOTGIDRAFT_165827</name>
</gene>
<feature type="compositionally biased region" description="Polar residues" evidence="1">
    <location>
        <begin position="1062"/>
        <end position="1073"/>
    </location>
</feature>
<reference evidence="3 4" key="1">
    <citation type="journal article" date="2013" name="Nature">
        <title>Insights into bilaterian evolution from three spiralian genomes.</title>
        <authorList>
            <person name="Simakov O."/>
            <person name="Marletaz F."/>
            <person name="Cho S.J."/>
            <person name="Edsinger-Gonzales E."/>
            <person name="Havlak P."/>
            <person name="Hellsten U."/>
            <person name="Kuo D.H."/>
            <person name="Larsson T."/>
            <person name="Lv J."/>
            <person name="Arendt D."/>
            <person name="Savage R."/>
            <person name="Osoegawa K."/>
            <person name="de Jong P."/>
            <person name="Grimwood J."/>
            <person name="Chapman J.A."/>
            <person name="Shapiro H."/>
            <person name="Aerts A."/>
            <person name="Otillar R.P."/>
            <person name="Terry A.Y."/>
            <person name="Boore J.L."/>
            <person name="Grigoriev I.V."/>
            <person name="Lindberg D.R."/>
            <person name="Seaver E.C."/>
            <person name="Weisblat D.A."/>
            <person name="Putnam N.H."/>
            <person name="Rokhsar D.S."/>
        </authorList>
    </citation>
    <scope>NUCLEOTIDE SEQUENCE [LARGE SCALE GENOMIC DNA]</scope>
</reference>
<feature type="compositionally biased region" description="Low complexity" evidence="1">
    <location>
        <begin position="1259"/>
        <end position="1273"/>
    </location>
</feature>
<feature type="region of interest" description="Disordered" evidence="1">
    <location>
        <begin position="797"/>
        <end position="902"/>
    </location>
</feature>
<dbReference type="RefSeq" id="XP_009061120.1">
    <property type="nucleotide sequence ID" value="XM_009062872.1"/>
</dbReference>
<feature type="domain" description="C2H2-type" evidence="2">
    <location>
        <begin position="1129"/>
        <end position="1152"/>
    </location>
</feature>
<dbReference type="Proteomes" id="UP000030746">
    <property type="component" value="Unassembled WGS sequence"/>
</dbReference>
<feature type="compositionally biased region" description="Basic and acidic residues" evidence="1">
    <location>
        <begin position="852"/>
        <end position="865"/>
    </location>
</feature>
<feature type="compositionally biased region" description="Polar residues" evidence="1">
    <location>
        <begin position="934"/>
        <end position="943"/>
    </location>
</feature>
<feature type="compositionally biased region" description="Basic and acidic residues" evidence="1">
    <location>
        <begin position="1035"/>
        <end position="1047"/>
    </location>
</feature>
<dbReference type="SMART" id="SM00355">
    <property type="entry name" value="ZnF_C2H2"/>
    <property type="match status" value="5"/>
</dbReference>
<feature type="domain" description="C2H2-type" evidence="2">
    <location>
        <begin position="700"/>
        <end position="723"/>
    </location>
</feature>
<feature type="region of interest" description="Disordered" evidence="1">
    <location>
        <begin position="429"/>
        <end position="450"/>
    </location>
</feature>
<feature type="region of interest" description="Disordered" evidence="1">
    <location>
        <begin position="914"/>
        <end position="945"/>
    </location>
</feature>
<feature type="compositionally biased region" description="Basic and acidic residues" evidence="1">
    <location>
        <begin position="879"/>
        <end position="889"/>
    </location>
</feature>
<dbReference type="GeneID" id="20240191"/>
<feature type="compositionally biased region" description="Low complexity" evidence="1">
    <location>
        <begin position="1096"/>
        <end position="1112"/>
    </location>
</feature>
<feature type="region of interest" description="Disordered" evidence="1">
    <location>
        <begin position="1254"/>
        <end position="1285"/>
    </location>
</feature>
<dbReference type="CTD" id="20240191"/>
<feature type="compositionally biased region" description="Polar residues" evidence="1">
    <location>
        <begin position="401"/>
        <end position="412"/>
    </location>
</feature>
<name>V3ZZJ8_LOTGI</name>
<feature type="region of interest" description="Disordered" evidence="1">
    <location>
        <begin position="1011"/>
        <end position="1080"/>
    </location>
</feature>
<proteinExistence type="predicted"/>
<dbReference type="OrthoDB" id="10658211at2759"/>
<dbReference type="EMBL" id="KB202752">
    <property type="protein sequence ID" value="ESO88090.1"/>
    <property type="molecule type" value="Genomic_DNA"/>
</dbReference>
<evidence type="ECO:0000256" key="1">
    <source>
        <dbReference type="SAM" id="MobiDB-lite"/>
    </source>
</evidence>
<feature type="region of interest" description="Disordered" evidence="1">
    <location>
        <begin position="350"/>
        <end position="413"/>
    </location>
</feature>
<dbReference type="HOGENOM" id="CLU_254248_0_0_1"/>
<organism evidence="3 4">
    <name type="scientific">Lottia gigantea</name>
    <name type="common">Giant owl limpet</name>
    <dbReference type="NCBI Taxonomy" id="225164"/>
    <lineage>
        <taxon>Eukaryota</taxon>
        <taxon>Metazoa</taxon>
        <taxon>Spiralia</taxon>
        <taxon>Lophotrochozoa</taxon>
        <taxon>Mollusca</taxon>
        <taxon>Gastropoda</taxon>
        <taxon>Patellogastropoda</taxon>
        <taxon>Lottioidea</taxon>
        <taxon>Lottiidae</taxon>
        <taxon>Lottia</taxon>
    </lineage>
</organism>
<feature type="region of interest" description="Disordered" evidence="1">
    <location>
        <begin position="191"/>
        <end position="214"/>
    </location>
</feature>
<dbReference type="InterPro" id="IPR013087">
    <property type="entry name" value="Znf_C2H2_type"/>
</dbReference>
<feature type="domain" description="C2H2-type" evidence="2">
    <location>
        <begin position="1296"/>
        <end position="1319"/>
    </location>
</feature>
<feature type="compositionally biased region" description="Basic residues" evidence="1">
    <location>
        <begin position="866"/>
        <end position="878"/>
    </location>
</feature>
<dbReference type="KEGG" id="lgi:LOTGIDRAFT_165827"/>
<dbReference type="OMA" id="EHTINTH"/>
<feature type="domain" description="C2H2-type" evidence="2">
    <location>
        <begin position="1169"/>
        <end position="1191"/>
    </location>
</feature>
<feature type="compositionally biased region" description="Polar residues" evidence="1">
    <location>
        <begin position="227"/>
        <end position="238"/>
    </location>
</feature>
<feature type="compositionally biased region" description="Acidic residues" evidence="1">
    <location>
        <begin position="918"/>
        <end position="928"/>
    </location>
</feature>
<keyword evidence="4" id="KW-1185">Reference proteome</keyword>
<evidence type="ECO:0000259" key="2">
    <source>
        <dbReference type="SMART" id="SM00355"/>
    </source>
</evidence>
<feature type="region of interest" description="Disordered" evidence="1">
    <location>
        <begin position="227"/>
        <end position="250"/>
    </location>
</feature>
<sequence>MATVPFIYSVTLMDWNQFNITPATSAYLSDVHTINDTSNGTIPPQLLASQNAPMLMHQSGVNTSPLQMSTVPNVSLSSSALNNMNLMSQHLIGTHNQQSNMMGMNQMFTQDQHLPSSNFQNQMVPRQMMANQQSVQNQMKQHHVVQNRAAMSLQPPPNLNVRNIPHQNLPNTPGSVQTPVLRERLFSGAQVRQPDNLLSPQQMRPPPSTNSTSVARHVGNIQMQQNLRPTAPSQLAQNSKSTTSKSDESKSQLLQFLADLKECSNKSKYYVSGTVENTYIVQLLTFKNMCGEFLKRSNNNVLKDQIKKKLSTMEDGEQIMNAKIERSKFVQDVLECIIVETNIWTPDLEPEKTKSCSPRLETNSKVLQPNPPSNLVKVKKEPGTENCQTSCKASQAGKPLKTSTPASNTSFPSGIDELIRMSEEAAEPFNSVADGPNFTSNSETDKSQCEMKPQLLNRNQIRPPLEPVLHQQAHVFHQQAPVLRQRAPALHQQTPVLRQQLPVHRLQAPLRQQAPIPQPSTLLDLIGNPSNVPLNRPVVPGIISHAAPFVPIRLATMVTPANSQPTIKIKIIRNQNQSSPTVSSTTVATAQTDVDEISPPKKTKRKDLVRPVSPNDMCRVELEDQEHISSCLIESKIIDKKTKDIQKIKKEEVVCALSSDLKRDRVIDPKESSYYWCNFCVYQTDHKGKLVNHVITAHRFSCQFCRFQCYSRADVVEHTVNVHKEASTMSKDFRYCVLLPDYLKIMDKIENHENDAFENECIQSLKTKKIRGVTENEENYIESDWEEEILGDDDFLSESRSEVSEQASDNEEKQISRSWGQGKKRKIKRAFLNSSSDDDNEDLSTKRTKTSALEELKKKRKEKETRKKSKVGRKKKESKKTESDQDSPLKLRRRSGRNTKTDFRKVFDSLTDIIGSDNESEVSDDTDNDKDFVPNNSPSCQKTQTKDVFKSFLDSKSRNSNNNADDLMPIAIPVVVLKPLDPILANADTPQRTSTSFPRIISRFDGEDTVLSGKSVDDSSLDDSTPDIHTNNDNMNDKPLSKDDRTNDNSTNDSVPDALPTTLASSDSGSANKSVVPASALGTDPVTTSVTILGKSGSSSESSVTTTSATSINSNSVSGFSKNKVTLVKHCIHCDFVCDDIQEIKSHSLENHPSAFLGVWQSALNFVLYICPNENCDFYASMSQDFTRHIGRCSYTRNENIDKAIKETTNYIQCLKDRRLMKSSDLESQRHTLKQYFNKSEVWTVERPIGMVSNLVSASPSPRNSPTPSTSSKSSDKNKPTTSTDIEDIMDSSTFYKCAFCSFKCMGNTLTVREHSIKHHPEYPLYTINLRAVEEGHERRFVLFCVGQDCKEIFTQSSDYFKHVESCTKIKKLKSDAQLLKTNKFVKLTMYKVSKNCFTVDL</sequence>
<evidence type="ECO:0000313" key="3">
    <source>
        <dbReference type="EMBL" id="ESO88090.1"/>
    </source>
</evidence>
<feature type="domain" description="C2H2-type" evidence="2">
    <location>
        <begin position="675"/>
        <end position="698"/>
    </location>
</feature>
<feature type="region of interest" description="Disordered" evidence="1">
    <location>
        <begin position="1092"/>
        <end position="1112"/>
    </location>
</feature>